<sequence>MSFGRNYCNGYLVFIDGVHEAMFLVNPSRPETRHIVLQLLRLPGTSVRMFSELVEQFTKFYERSLFPDFFSFSIPSNALSVKAS</sequence>
<accession>A0ABU1QZ18</accession>
<evidence type="ECO:0000313" key="2">
    <source>
        <dbReference type="Proteomes" id="UP001264980"/>
    </source>
</evidence>
<evidence type="ECO:0000313" key="1">
    <source>
        <dbReference type="EMBL" id="MDR6806404.1"/>
    </source>
</evidence>
<proteinExistence type="predicted"/>
<reference evidence="1 2" key="1">
    <citation type="submission" date="2023-07" db="EMBL/GenBank/DDBJ databases">
        <title>Sorghum-associated microbial communities from plants grown in Nebraska, USA.</title>
        <authorList>
            <person name="Schachtman D."/>
        </authorList>
    </citation>
    <scope>NUCLEOTIDE SEQUENCE [LARGE SCALE GENOMIC DNA]</scope>
    <source>
        <strain evidence="1 2">BE57</strain>
    </source>
</reference>
<protein>
    <submittedName>
        <fullName evidence="1">Uncharacterized protein</fullName>
    </submittedName>
</protein>
<keyword evidence="2" id="KW-1185">Reference proteome</keyword>
<name>A0ABU1QZ18_9BACT</name>
<gene>
    <name evidence="1" type="ORF">J2W84_003452</name>
</gene>
<organism evidence="1 2">
    <name type="scientific">Dyadobacter fermentans</name>
    <dbReference type="NCBI Taxonomy" id="94254"/>
    <lineage>
        <taxon>Bacteria</taxon>
        <taxon>Pseudomonadati</taxon>
        <taxon>Bacteroidota</taxon>
        <taxon>Cytophagia</taxon>
        <taxon>Cytophagales</taxon>
        <taxon>Spirosomataceae</taxon>
        <taxon>Dyadobacter</taxon>
    </lineage>
</organism>
<dbReference type="EMBL" id="JAVDTI010000003">
    <property type="protein sequence ID" value="MDR6806404.1"/>
    <property type="molecule type" value="Genomic_DNA"/>
</dbReference>
<dbReference type="Proteomes" id="UP001264980">
    <property type="component" value="Unassembled WGS sequence"/>
</dbReference>
<comment type="caution">
    <text evidence="1">The sequence shown here is derived from an EMBL/GenBank/DDBJ whole genome shotgun (WGS) entry which is preliminary data.</text>
</comment>